<proteinExistence type="predicted"/>
<reference evidence="1" key="1">
    <citation type="submission" date="2007-07" db="EMBL/GenBank/DDBJ databases">
        <title>PCAP assembly of the Caenorhabditis remanei genome.</title>
        <authorList>
            <consortium name="The Caenorhabditis remanei Sequencing Consortium"/>
            <person name="Wilson R.K."/>
        </authorList>
    </citation>
    <scope>NUCLEOTIDE SEQUENCE [LARGE SCALE GENOMIC DNA]</scope>
    <source>
        <strain evidence="1">PB4641</strain>
    </source>
</reference>
<evidence type="ECO:0000313" key="1">
    <source>
        <dbReference type="EMBL" id="EFP02865.1"/>
    </source>
</evidence>
<protein>
    <submittedName>
        <fullName evidence="1">Uncharacterized protein</fullName>
    </submittedName>
</protein>
<sequence length="332" mass="38618">MTNPLLKSSGSFEFKHVIGVPNDADSENCLDFNHLEIPWKLTVHKKVFGLDFNLICLNEYFQQLIGEVQFCLVSFDDSGIRSEWKNVNVEISSHNKMSSSITWNELKQYQKNKQLCILYRIDLLEKEIVVPDITHFFYIDDETKEDTIDELLVDKKEEHIQTEVNQSDPPENLTTFLQELLIVSNDMSQNMNCHFCGQGKVPYSLNPISFRCLSMNCPLSESYQSSGKMSHDRKNVSVLEKCRIKCVRCENGTMLFKSDGLRVNGHSFRFRCTHKKCRVRRTFSLHQLLKMKENWIEGTFPEPPTSLYNTQEKENDGSTISEFLMEQLEKIN</sequence>
<dbReference type="Proteomes" id="UP000008281">
    <property type="component" value="Unassembled WGS sequence"/>
</dbReference>
<keyword evidence="2" id="KW-1185">Reference proteome</keyword>
<evidence type="ECO:0000313" key="2">
    <source>
        <dbReference type="Proteomes" id="UP000008281"/>
    </source>
</evidence>
<dbReference type="HOGENOM" id="CLU_837418_0_0_1"/>
<dbReference type="EMBL" id="DS268411">
    <property type="protein sequence ID" value="EFP02865.1"/>
    <property type="molecule type" value="Genomic_DNA"/>
</dbReference>
<name>E3LMS8_CAERE</name>
<accession>E3LMS8</accession>
<gene>
    <name evidence="1" type="ORF">CRE_28498</name>
</gene>
<organism evidence="2">
    <name type="scientific">Caenorhabditis remanei</name>
    <name type="common">Caenorhabditis vulgaris</name>
    <dbReference type="NCBI Taxonomy" id="31234"/>
    <lineage>
        <taxon>Eukaryota</taxon>
        <taxon>Metazoa</taxon>
        <taxon>Ecdysozoa</taxon>
        <taxon>Nematoda</taxon>
        <taxon>Chromadorea</taxon>
        <taxon>Rhabditida</taxon>
        <taxon>Rhabditina</taxon>
        <taxon>Rhabditomorpha</taxon>
        <taxon>Rhabditoidea</taxon>
        <taxon>Rhabditidae</taxon>
        <taxon>Peloderinae</taxon>
        <taxon>Caenorhabditis</taxon>
    </lineage>
</organism>
<dbReference type="InParanoid" id="E3LMS8"/>
<dbReference type="AlphaFoldDB" id="E3LMS8"/>